<dbReference type="SFLD" id="SFLDS00029">
    <property type="entry name" value="Radical_SAM"/>
    <property type="match status" value="1"/>
</dbReference>
<dbReference type="PANTHER" id="PTHR13932">
    <property type="entry name" value="COPROPORPHYRINIGEN III OXIDASE"/>
    <property type="match status" value="1"/>
</dbReference>
<evidence type="ECO:0000313" key="12">
    <source>
        <dbReference type="EMBL" id="QHI69878.1"/>
    </source>
</evidence>
<comment type="similarity">
    <text evidence="2">Belongs to the anaerobic coproporphyrinogen-III oxidase family. HemW subfamily.</text>
</comment>
<evidence type="ECO:0000256" key="6">
    <source>
        <dbReference type="ARBA" id="ARBA00022723"/>
    </source>
</evidence>
<dbReference type="GO" id="GO:0006779">
    <property type="term" value="P:porphyrin-containing compound biosynthetic process"/>
    <property type="evidence" value="ECO:0007669"/>
    <property type="project" value="InterPro"/>
</dbReference>
<dbReference type="SUPFAM" id="SSF102114">
    <property type="entry name" value="Radical SAM enzymes"/>
    <property type="match status" value="1"/>
</dbReference>
<comment type="function">
    <text evidence="10">Probably acts as a heme chaperone, transferring heme to an unknown acceptor. Binds one molecule of heme per monomer, possibly covalently. Binds 1 [4Fe-4S] cluster. The cluster is coordinated with 3 cysteines and an exchangeable S-adenosyl-L-methionine.</text>
</comment>
<dbReference type="GO" id="GO:0005737">
    <property type="term" value="C:cytoplasm"/>
    <property type="evidence" value="ECO:0007669"/>
    <property type="project" value="UniProtKB-SubCell"/>
</dbReference>
<evidence type="ECO:0000256" key="3">
    <source>
        <dbReference type="ARBA" id="ARBA00017228"/>
    </source>
</evidence>
<organism evidence="12 13">
    <name type="scientific">Tichowtungia aerotolerans</name>
    <dbReference type="NCBI Taxonomy" id="2697043"/>
    <lineage>
        <taxon>Bacteria</taxon>
        <taxon>Pseudomonadati</taxon>
        <taxon>Kiritimatiellota</taxon>
        <taxon>Tichowtungiia</taxon>
        <taxon>Tichowtungiales</taxon>
        <taxon>Tichowtungiaceae</taxon>
        <taxon>Tichowtungia</taxon>
    </lineage>
</organism>
<keyword evidence="6 10" id="KW-0479">Metal-binding</keyword>
<keyword evidence="4 10" id="KW-0349">Heme</keyword>
<dbReference type="KEGG" id="taer:GT409_10580"/>
<evidence type="ECO:0000313" key="13">
    <source>
        <dbReference type="Proteomes" id="UP000464954"/>
    </source>
</evidence>
<dbReference type="SFLD" id="SFLDG01065">
    <property type="entry name" value="anaerobic_coproporphyrinogen-I"/>
    <property type="match status" value="1"/>
</dbReference>
<dbReference type="InterPro" id="IPR007197">
    <property type="entry name" value="rSAM"/>
</dbReference>
<proteinExistence type="inferred from homology"/>
<protein>
    <recommendedName>
        <fullName evidence="3 10">Heme chaperone HemW</fullName>
    </recommendedName>
</protein>
<dbReference type="PROSITE" id="PS51918">
    <property type="entry name" value="RADICAL_SAM"/>
    <property type="match status" value="1"/>
</dbReference>
<evidence type="ECO:0000259" key="11">
    <source>
        <dbReference type="PROSITE" id="PS51918"/>
    </source>
</evidence>
<evidence type="ECO:0000256" key="2">
    <source>
        <dbReference type="ARBA" id="ARBA00006100"/>
    </source>
</evidence>
<dbReference type="PANTHER" id="PTHR13932:SF5">
    <property type="entry name" value="RADICAL S-ADENOSYL METHIONINE DOMAIN-CONTAINING PROTEIN 1, MITOCHONDRIAL"/>
    <property type="match status" value="1"/>
</dbReference>
<dbReference type="Gene3D" id="3.20.20.70">
    <property type="entry name" value="Aldolase class I"/>
    <property type="match status" value="1"/>
</dbReference>
<comment type="subcellular location">
    <subcellularLocation>
        <location evidence="10">Cytoplasm</location>
    </subcellularLocation>
</comment>
<dbReference type="AlphaFoldDB" id="A0A6P1MCU0"/>
<accession>A0A6P1MCU0</accession>
<gene>
    <name evidence="12" type="primary">hemW</name>
    <name evidence="12" type="ORF">GT409_10580</name>
</gene>
<dbReference type="SFLD" id="SFLDF00288">
    <property type="entry name" value="HemN-like__clustered_with_nucl"/>
    <property type="match status" value="1"/>
</dbReference>
<dbReference type="SFLD" id="SFLDF00562">
    <property type="entry name" value="HemN-like__clustered_with_heat"/>
    <property type="match status" value="1"/>
</dbReference>
<sequence length="354" mass="40154">MPGLYVHIPFCIRKCDYCAFYSEVSADRNRQQRFFQSLEKELGSLPANFVPETVFIGGGTPTAPDFQALEKFFPMFVKFSPLEFSVEVNPGTVDVAKLSLLKRIGVNRLSIGVQSFESRCLETLGRIHSAEQADEAFRRARAAGFDNISIDLMFGIPGQTMQALDADLDRALAFGPEHISIYNLMYEEGTPLLERNPVRLDEEMEREMYDHIRERLKEAGFEHYEISNFAKPGFECRHNLLYWTGGEYIGCGPAAHSHWNGTRWANAADLDDYCVYGPRREFEETLDPVAKERETLVMGLRLINGVDVDPTLFKKLQCTFQSLENEGLLEIDGCRVRLSEDALFVSDAVFAELI</sequence>
<name>A0A6P1MCU0_9BACT</name>
<evidence type="ECO:0000256" key="5">
    <source>
        <dbReference type="ARBA" id="ARBA00022691"/>
    </source>
</evidence>
<dbReference type="InterPro" id="IPR013785">
    <property type="entry name" value="Aldolase_TIM"/>
</dbReference>
<keyword evidence="8 10" id="KW-0411">Iron-sulfur</keyword>
<dbReference type="NCBIfam" id="TIGR00539">
    <property type="entry name" value="hemN_rel"/>
    <property type="match status" value="1"/>
</dbReference>
<evidence type="ECO:0000256" key="7">
    <source>
        <dbReference type="ARBA" id="ARBA00023004"/>
    </source>
</evidence>
<keyword evidence="5 10" id="KW-0949">S-adenosyl-L-methionine</keyword>
<dbReference type="InterPro" id="IPR004559">
    <property type="entry name" value="HemW-like"/>
</dbReference>
<dbReference type="GO" id="GO:0046872">
    <property type="term" value="F:metal ion binding"/>
    <property type="evidence" value="ECO:0007669"/>
    <property type="project" value="UniProtKB-UniRule"/>
</dbReference>
<keyword evidence="13" id="KW-1185">Reference proteome</keyword>
<feature type="domain" description="Radical SAM core" evidence="11">
    <location>
        <begin position="1"/>
        <end position="222"/>
    </location>
</feature>
<dbReference type="InterPro" id="IPR058240">
    <property type="entry name" value="rSAM_sf"/>
</dbReference>
<evidence type="ECO:0000256" key="10">
    <source>
        <dbReference type="RuleBase" id="RU364116"/>
    </source>
</evidence>
<comment type="cofactor">
    <cofactor evidence="1">
        <name>[4Fe-4S] cluster</name>
        <dbReference type="ChEBI" id="CHEBI:49883"/>
    </cofactor>
</comment>
<dbReference type="EMBL" id="CP047593">
    <property type="protein sequence ID" value="QHI69878.1"/>
    <property type="molecule type" value="Genomic_DNA"/>
</dbReference>
<evidence type="ECO:0000256" key="9">
    <source>
        <dbReference type="ARBA" id="ARBA00023186"/>
    </source>
</evidence>
<keyword evidence="7 10" id="KW-0408">Iron</keyword>
<dbReference type="InterPro" id="IPR006638">
    <property type="entry name" value="Elp3/MiaA/NifB-like_rSAM"/>
</dbReference>
<dbReference type="SMART" id="SM00729">
    <property type="entry name" value="Elp3"/>
    <property type="match status" value="1"/>
</dbReference>
<keyword evidence="10" id="KW-0963">Cytoplasm</keyword>
<dbReference type="RefSeq" id="WP_160629060.1">
    <property type="nucleotide sequence ID" value="NZ_CP047593.1"/>
</dbReference>
<dbReference type="GO" id="GO:0004109">
    <property type="term" value="F:coproporphyrinogen oxidase activity"/>
    <property type="evidence" value="ECO:0007669"/>
    <property type="project" value="InterPro"/>
</dbReference>
<dbReference type="Proteomes" id="UP000464954">
    <property type="component" value="Chromosome"/>
</dbReference>
<reference evidence="12 13" key="1">
    <citation type="submission" date="2020-01" db="EMBL/GenBank/DDBJ databases">
        <title>Ponticoccus aerotolerans gen. nov., sp. nov., an anaerobic bacterium and proposal of Ponticoccusceae fam. nov., Ponticoccusles ord. nov. and Ponticoccuse classis nov. in the phylum Kiritimatiellaeota.</title>
        <authorList>
            <person name="Zhou L.Y."/>
            <person name="Du Z.J."/>
        </authorList>
    </citation>
    <scope>NUCLEOTIDE SEQUENCE [LARGE SCALE GENOMIC DNA]</scope>
    <source>
        <strain evidence="12 13">S-5007</strain>
    </source>
</reference>
<dbReference type="Pfam" id="PF04055">
    <property type="entry name" value="Radical_SAM"/>
    <property type="match status" value="1"/>
</dbReference>
<dbReference type="GO" id="GO:0051539">
    <property type="term" value="F:4 iron, 4 sulfur cluster binding"/>
    <property type="evidence" value="ECO:0007669"/>
    <property type="project" value="UniProtKB-UniRule"/>
</dbReference>
<keyword evidence="9 10" id="KW-0143">Chaperone</keyword>
<dbReference type="SFLD" id="SFLDG01082">
    <property type="entry name" value="B12-binding_domain_containing"/>
    <property type="match status" value="1"/>
</dbReference>
<dbReference type="InterPro" id="IPR034505">
    <property type="entry name" value="Coproporphyrinogen-III_oxidase"/>
</dbReference>
<evidence type="ECO:0000256" key="8">
    <source>
        <dbReference type="ARBA" id="ARBA00023014"/>
    </source>
</evidence>
<evidence type="ECO:0000256" key="1">
    <source>
        <dbReference type="ARBA" id="ARBA00001966"/>
    </source>
</evidence>
<dbReference type="CDD" id="cd01335">
    <property type="entry name" value="Radical_SAM"/>
    <property type="match status" value="1"/>
</dbReference>
<keyword evidence="10" id="KW-0004">4Fe-4S</keyword>
<evidence type="ECO:0000256" key="4">
    <source>
        <dbReference type="ARBA" id="ARBA00022617"/>
    </source>
</evidence>